<keyword evidence="1" id="KW-0812">Transmembrane</keyword>
<organism evidence="2 3">
    <name type="scientific">Pseudoalteromonas tetraodonis GFC</name>
    <dbReference type="NCBI Taxonomy" id="1315271"/>
    <lineage>
        <taxon>Bacteria</taxon>
        <taxon>Pseudomonadati</taxon>
        <taxon>Pseudomonadota</taxon>
        <taxon>Gammaproteobacteria</taxon>
        <taxon>Alteromonadales</taxon>
        <taxon>Pseudoalteromonadaceae</taxon>
        <taxon>Pseudoalteromonas</taxon>
    </lineage>
</organism>
<keyword evidence="3" id="KW-1185">Reference proteome</keyword>
<evidence type="ECO:0000313" key="2">
    <source>
        <dbReference type="EMBL" id="GLQ04281.1"/>
    </source>
</evidence>
<feature type="transmembrane region" description="Helical" evidence="1">
    <location>
        <begin position="47"/>
        <end position="67"/>
    </location>
</feature>
<keyword evidence="1" id="KW-1133">Transmembrane helix</keyword>
<feature type="transmembrane region" description="Helical" evidence="1">
    <location>
        <begin position="15"/>
        <end position="35"/>
    </location>
</feature>
<gene>
    <name evidence="2" type="ORF">GCM10007914_31620</name>
</gene>
<reference evidence="2" key="1">
    <citation type="journal article" date="2014" name="Int. J. Syst. Evol. Microbiol.">
        <title>Complete genome sequence of Corynebacterium casei LMG S-19264T (=DSM 44701T), isolated from a smear-ripened cheese.</title>
        <authorList>
            <consortium name="US DOE Joint Genome Institute (JGI-PGF)"/>
            <person name="Walter F."/>
            <person name="Albersmeier A."/>
            <person name="Kalinowski J."/>
            <person name="Ruckert C."/>
        </authorList>
    </citation>
    <scope>NUCLEOTIDE SEQUENCE</scope>
    <source>
        <strain evidence="2">NBRC 103034</strain>
    </source>
</reference>
<protein>
    <submittedName>
        <fullName evidence="2">Uncharacterized protein</fullName>
    </submittedName>
</protein>
<evidence type="ECO:0000313" key="3">
    <source>
        <dbReference type="Proteomes" id="UP001161408"/>
    </source>
</evidence>
<name>A0AA37W5R9_9GAMM</name>
<dbReference type="EMBL" id="BSNE01000020">
    <property type="protein sequence ID" value="GLQ04281.1"/>
    <property type="molecule type" value="Genomic_DNA"/>
</dbReference>
<dbReference type="RefSeq" id="WP_096038940.1">
    <property type="nucleotide sequence ID" value="NZ_BJXY01000014.1"/>
</dbReference>
<reference evidence="2" key="2">
    <citation type="submission" date="2023-01" db="EMBL/GenBank/DDBJ databases">
        <title>Draft genome sequence of Pseudoalteromonas tetraodonis strain NBRC 103034.</title>
        <authorList>
            <person name="Sun Q."/>
            <person name="Mori K."/>
        </authorList>
    </citation>
    <scope>NUCLEOTIDE SEQUENCE</scope>
    <source>
        <strain evidence="2">NBRC 103034</strain>
    </source>
</reference>
<dbReference type="Proteomes" id="UP001161408">
    <property type="component" value="Unassembled WGS sequence"/>
</dbReference>
<keyword evidence="1" id="KW-0472">Membrane</keyword>
<dbReference type="AlphaFoldDB" id="A0AA37W5R9"/>
<accession>A0AA37W5R9</accession>
<sequence length="231" mass="25860">MSENQIKPEKITKPIQLLGAWLVGLFSINSCYLVGAANFDVNSWQSGALVLAAIINVPIFLGSVFLLQTKFRPELQEDSYYSSYLNKKTNEPVKVPKNEVQLNELTISIEKIEEKLSKLSFVNEPNQGAPETSLLIGVNKHLADKNRIKEVLSTNGVLRVTSFGSNDVPEKRIMSISQYLENREIDVAIKLANELNLDGYNFFDSRGEETREDILIGSYGNPEYEVLSKSA</sequence>
<proteinExistence type="predicted"/>
<comment type="caution">
    <text evidence="2">The sequence shown here is derived from an EMBL/GenBank/DDBJ whole genome shotgun (WGS) entry which is preliminary data.</text>
</comment>
<evidence type="ECO:0000256" key="1">
    <source>
        <dbReference type="SAM" id="Phobius"/>
    </source>
</evidence>